<dbReference type="AlphaFoldDB" id="A0AAV8X065"/>
<name>A0AAV8X065_9CUCU</name>
<sequence>MIGTCYATIYSIKQDNAFCGFTSSFWMQHRRQLSRNQFVHHSLDRCYFSFWIWSHLSVHTGYFF</sequence>
<dbReference type="EMBL" id="JANEYF010004067">
    <property type="protein sequence ID" value="KAJ8932290.1"/>
    <property type="molecule type" value="Genomic_DNA"/>
</dbReference>
<organism evidence="1 2">
    <name type="scientific">Rhamnusium bicolor</name>
    <dbReference type="NCBI Taxonomy" id="1586634"/>
    <lineage>
        <taxon>Eukaryota</taxon>
        <taxon>Metazoa</taxon>
        <taxon>Ecdysozoa</taxon>
        <taxon>Arthropoda</taxon>
        <taxon>Hexapoda</taxon>
        <taxon>Insecta</taxon>
        <taxon>Pterygota</taxon>
        <taxon>Neoptera</taxon>
        <taxon>Endopterygota</taxon>
        <taxon>Coleoptera</taxon>
        <taxon>Polyphaga</taxon>
        <taxon>Cucujiformia</taxon>
        <taxon>Chrysomeloidea</taxon>
        <taxon>Cerambycidae</taxon>
        <taxon>Lepturinae</taxon>
        <taxon>Rhagiini</taxon>
        <taxon>Rhamnusium</taxon>
    </lineage>
</organism>
<accession>A0AAV8X065</accession>
<evidence type="ECO:0000313" key="1">
    <source>
        <dbReference type="EMBL" id="KAJ8932290.1"/>
    </source>
</evidence>
<evidence type="ECO:0000313" key="2">
    <source>
        <dbReference type="Proteomes" id="UP001162156"/>
    </source>
</evidence>
<dbReference type="Proteomes" id="UP001162156">
    <property type="component" value="Unassembled WGS sequence"/>
</dbReference>
<comment type="caution">
    <text evidence="1">The sequence shown here is derived from an EMBL/GenBank/DDBJ whole genome shotgun (WGS) entry which is preliminary data.</text>
</comment>
<protein>
    <submittedName>
        <fullName evidence="1">Uncharacterized protein</fullName>
    </submittedName>
</protein>
<proteinExistence type="predicted"/>
<keyword evidence="2" id="KW-1185">Reference proteome</keyword>
<reference evidence="1" key="1">
    <citation type="journal article" date="2023" name="Insect Mol. Biol.">
        <title>Genome sequencing provides insights into the evolution of gene families encoding plant cell wall-degrading enzymes in longhorned beetles.</title>
        <authorList>
            <person name="Shin N.R."/>
            <person name="Okamura Y."/>
            <person name="Kirsch R."/>
            <person name="Pauchet Y."/>
        </authorList>
    </citation>
    <scope>NUCLEOTIDE SEQUENCE</scope>
    <source>
        <strain evidence="1">RBIC_L_NR</strain>
    </source>
</reference>
<gene>
    <name evidence="1" type="ORF">NQ314_014782</name>
</gene>